<dbReference type="Proteomes" id="UP000193218">
    <property type="component" value="Unassembled WGS sequence"/>
</dbReference>
<feature type="compositionally biased region" description="Low complexity" evidence="1">
    <location>
        <begin position="1"/>
        <end position="15"/>
    </location>
</feature>
<dbReference type="AlphaFoldDB" id="A0A1Y1U885"/>
<evidence type="ECO:0000256" key="1">
    <source>
        <dbReference type="SAM" id="MobiDB-lite"/>
    </source>
</evidence>
<dbReference type="InParanoid" id="A0A1Y1U885"/>
<feature type="compositionally biased region" description="Low complexity" evidence="1">
    <location>
        <begin position="315"/>
        <end position="329"/>
    </location>
</feature>
<keyword evidence="3" id="KW-1185">Reference proteome</keyword>
<evidence type="ECO:0000313" key="2">
    <source>
        <dbReference type="EMBL" id="ORX34250.1"/>
    </source>
</evidence>
<comment type="caution">
    <text evidence="2">The sequence shown here is derived from an EMBL/GenBank/DDBJ whole genome shotgun (WGS) entry which is preliminary data.</text>
</comment>
<accession>A0A1Y1U885</accession>
<proteinExistence type="predicted"/>
<protein>
    <submittedName>
        <fullName evidence="2">Uncharacterized protein</fullName>
    </submittedName>
</protein>
<feature type="region of interest" description="Disordered" evidence="1">
    <location>
        <begin position="315"/>
        <end position="418"/>
    </location>
</feature>
<feature type="compositionally biased region" description="Polar residues" evidence="1">
    <location>
        <begin position="388"/>
        <end position="400"/>
    </location>
</feature>
<organism evidence="2 3">
    <name type="scientific">Kockovaella imperatae</name>
    <dbReference type="NCBI Taxonomy" id="4999"/>
    <lineage>
        <taxon>Eukaryota</taxon>
        <taxon>Fungi</taxon>
        <taxon>Dikarya</taxon>
        <taxon>Basidiomycota</taxon>
        <taxon>Agaricomycotina</taxon>
        <taxon>Tremellomycetes</taxon>
        <taxon>Tremellales</taxon>
        <taxon>Cuniculitremaceae</taxon>
        <taxon>Kockovaella</taxon>
    </lineage>
</organism>
<dbReference type="RefSeq" id="XP_021868528.1">
    <property type="nucleotide sequence ID" value="XM_022016983.1"/>
</dbReference>
<sequence>MIDSSAPSSSSDLGSMESPAGSIKSDLPVENFTGGGVLGSLGRNGTFGKRTRIGLVKGRPDIPERIRSLSSPRKTHFGTTYEFHTSVFETLQQSESASAIEEPLVKSSKKSANAPIVLEQHPYCADNPEAAIDEVIAPVVPPRTAAPTLKRSKAVFGKLKSRMGSNKITTPSSSEPERIIPASISLPSTPLLDEPTVDTTLPLSASTSTTSAASWKSSISKLGTQKWSRRATSSPRPDSRASTASSTFLFGSTGARTSTIDLPSSTAVDVPSALVESQANTSTGTLILSTISESLDIDDILDPAKREIILESLHSATSTASSSASSSSSRRGSLPGDDDSTSLNPSNSDPVLSSSDSCSPTTTPYSSSSANDHGTPWTSHQQHGHHSPSVSSDHQFSLDTPTLEDGFHSHHTQGPLNPMLKRVSIDSMGGKSESSFYSALGQTDISMIEF</sequence>
<name>A0A1Y1U885_9TREE</name>
<feature type="region of interest" description="Disordered" evidence="1">
    <location>
        <begin position="226"/>
        <end position="245"/>
    </location>
</feature>
<feature type="region of interest" description="Disordered" evidence="1">
    <location>
        <begin position="184"/>
        <end position="205"/>
    </location>
</feature>
<dbReference type="GeneID" id="33558792"/>
<feature type="region of interest" description="Disordered" evidence="1">
    <location>
        <begin position="1"/>
        <end position="29"/>
    </location>
</feature>
<reference evidence="2 3" key="1">
    <citation type="submission" date="2017-03" db="EMBL/GenBank/DDBJ databases">
        <title>Widespread Adenine N6-methylation of Active Genes in Fungi.</title>
        <authorList>
            <consortium name="DOE Joint Genome Institute"/>
            <person name="Mondo S.J."/>
            <person name="Dannebaum R.O."/>
            <person name="Kuo R.C."/>
            <person name="Louie K.B."/>
            <person name="Bewick A.J."/>
            <person name="Labutti K."/>
            <person name="Haridas S."/>
            <person name="Kuo A."/>
            <person name="Salamov A."/>
            <person name="Ahrendt S.R."/>
            <person name="Lau R."/>
            <person name="Bowen B.P."/>
            <person name="Lipzen A."/>
            <person name="Sullivan W."/>
            <person name="Andreopoulos W.B."/>
            <person name="Clum A."/>
            <person name="Lindquist E."/>
            <person name="Daum C."/>
            <person name="Northen T.R."/>
            <person name="Ramamoorthy G."/>
            <person name="Schmitz R.J."/>
            <person name="Gryganskyi A."/>
            <person name="Culley D."/>
            <person name="Magnuson J."/>
            <person name="James T.Y."/>
            <person name="O'Malley M.A."/>
            <person name="Stajich J.E."/>
            <person name="Spatafora J.W."/>
            <person name="Visel A."/>
            <person name="Grigoriev I.V."/>
        </authorList>
    </citation>
    <scope>NUCLEOTIDE SEQUENCE [LARGE SCALE GENOMIC DNA]</scope>
    <source>
        <strain evidence="2 3">NRRL Y-17943</strain>
    </source>
</reference>
<dbReference type="EMBL" id="NBSH01000015">
    <property type="protein sequence ID" value="ORX34250.1"/>
    <property type="molecule type" value="Genomic_DNA"/>
</dbReference>
<gene>
    <name evidence="2" type="ORF">BD324DRAFT_637246</name>
</gene>
<evidence type="ECO:0000313" key="3">
    <source>
        <dbReference type="Proteomes" id="UP000193218"/>
    </source>
</evidence>
<feature type="compositionally biased region" description="Low complexity" evidence="1">
    <location>
        <begin position="342"/>
        <end position="369"/>
    </location>
</feature>
<feature type="compositionally biased region" description="Polar residues" evidence="1">
    <location>
        <begin position="370"/>
        <end position="381"/>
    </location>
</feature>